<dbReference type="AlphaFoldDB" id="A0AAN9G860"/>
<name>A0AAN9G860_9CAEN</name>
<evidence type="ECO:0000313" key="2">
    <source>
        <dbReference type="EMBL" id="KAK7099138.1"/>
    </source>
</evidence>
<feature type="domain" description="Apple" evidence="1">
    <location>
        <begin position="69"/>
        <end position="151"/>
    </location>
</feature>
<dbReference type="Pfam" id="PF00024">
    <property type="entry name" value="PAN_1"/>
    <property type="match status" value="1"/>
</dbReference>
<accession>A0AAN9G860</accession>
<dbReference type="PROSITE" id="PS50948">
    <property type="entry name" value="PAN"/>
    <property type="match status" value="1"/>
</dbReference>
<dbReference type="SUPFAM" id="SSF57414">
    <property type="entry name" value="Hairpin loop containing domain-like"/>
    <property type="match status" value="1"/>
</dbReference>
<gene>
    <name evidence="2" type="ORF">V1264_003324</name>
</gene>
<proteinExistence type="predicted"/>
<sequence>MTSQSHVTNMAVTYSLLRGTSAWVDNPCIVNSDCPEVKKSECFKGRCLCVPGYYYSSGRDSCVQTCSSCRLAPSYLRYPNSTFYIPMSYVTPAALEDQDCLNACSSQTSCRSIGYNQQLSTKCYMKELAVLDSPSDWTPDSANIDYYQRTCA</sequence>
<protein>
    <recommendedName>
        <fullName evidence="1">Apple domain-containing protein</fullName>
    </recommendedName>
</protein>
<dbReference type="SMART" id="SM00473">
    <property type="entry name" value="PAN_AP"/>
    <property type="match status" value="1"/>
</dbReference>
<evidence type="ECO:0000259" key="1">
    <source>
        <dbReference type="PROSITE" id="PS50948"/>
    </source>
</evidence>
<dbReference type="InterPro" id="IPR003609">
    <property type="entry name" value="Pan_app"/>
</dbReference>
<organism evidence="2 3">
    <name type="scientific">Littorina saxatilis</name>
    <dbReference type="NCBI Taxonomy" id="31220"/>
    <lineage>
        <taxon>Eukaryota</taxon>
        <taxon>Metazoa</taxon>
        <taxon>Spiralia</taxon>
        <taxon>Lophotrochozoa</taxon>
        <taxon>Mollusca</taxon>
        <taxon>Gastropoda</taxon>
        <taxon>Caenogastropoda</taxon>
        <taxon>Littorinimorpha</taxon>
        <taxon>Littorinoidea</taxon>
        <taxon>Littorinidae</taxon>
        <taxon>Littorina</taxon>
    </lineage>
</organism>
<keyword evidence="3" id="KW-1185">Reference proteome</keyword>
<evidence type="ECO:0000313" key="3">
    <source>
        <dbReference type="Proteomes" id="UP001374579"/>
    </source>
</evidence>
<dbReference type="EMBL" id="JBAMIC010000012">
    <property type="protein sequence ID" value="KAK7099138.1"/>
    <property type="molecule type" value="Genomic_DNA"/>
</dbReference>
<comment type="caution">
    <text evidence="2">The sequence shown here is derived from an EMBL/GenBank/DDBJ whole genome shotgun (WGS) entry which is preliminary data.</text>
</comment>
<reference evidence="2 3" key="1">
    <citation type="submission" date="2024-02" db="EMBL/GenBank/DDBJ databases">
        <title>Chromosome-scale genome assembly of the rough periwinkle Littorina saxatilis.</title>
        <authorList>
            <person name="De Jode A."/>
            <person name="Faria R."/>
            <person name="Formenti G."/>
            <person name="Sims Y."/>
            <person name="Smith T.P."/>
            <person name="Tracey A."/>
            <person name="Wood J.M.D."/>
            <person name="Zagrodzka Z.B."/>
            <person name="Johannesson K."/>
            <person name="Butlin R.K."/>
            <person name="Leder E.H."/>
        </authorList>
    </citation>
    <scope>NUCLEOTIDE SEQUENCE [LARGE SCALE GENOMIC DNA]</scope>
    <source>
        <strain evidence="2">Snail1</strain>
        <tissue evidence="2">Muscle</tissue>
    </source>
</reference>
<dbReference type="Proteomes" id="UP001374579">
    <property type="component" value="Unassembled WGS sequence"/>
</dbReference>